<evidence type="ECO:0000313" key="3">
    <source>
        <dbReference type="Proteomes" id="UP000238701"/>
    </source>
</evidence>
<protein>
    <recommendedName>
        <fullName evidence="4">Primase C-terminal 1 domain-containing protein</fullName>
    </recommendedName>
</protein>
<name>A0A2U3KYS4_9BACT</name>
<dbReference type="AlphaFoldDB" id="A0A2U3KYS4"/>
<evidence type="ECO:0008006" key="4">
    <source>
        <dbReference type="Google" id="ProtNLM"/>
    </source>
</evidence>
<accession>A0A2U3KYS4</accession>
<gene>
    <name evidence="2" type="ORF">SBA1_550115</name>
</gene>
<organism evidence="2 3">
    <name type="scientific">Candidatus Sulfotelmatobacter kueseliae</name>
    <dbReference type="NCBI Taxonomy" id="2042962"/>
    <lineage>
        <taxon>Bacteria</taxon>
        <taxon>Pseudomonadati</taxon>
        <taxon>Acidobacteriota</taxon>
        <taxon>Terriglobia</taxon>
        <taxon>Terriglobales</taxon>
        <taxon>Candidatus Korobacteraceae</taxon>
        <taxon>Candidatus Sulfotelmatobacter</taxon>
    </lineage>
</organism>
<evidence type="ECO:0000313" key="2">
    <source>
        <dbReference type="EMBL" id="SPF44750.1"/>
    </source>
</evidence>
<dbReference type="Gene3D" id="3.40.50.300">
    <property type="entry name" value="P-loop containing nucleotide triphosphate hydrolases"/>
    <property type="match status" value="1"/>
</dbReference>
<dbReference type="InterPro" id="IPR027417">
    <property type="entry name" value="P-loop_NTPase"/>
</dbReference>
<dbReference type="OrthoDB" id="8905164at2"/>
<dbReference type="SUPFAM" id="SSF52540">
    <property type="entry name" value="P-loop containing nucleoside triphosphate hydrolases"/>
    <property type="match status" value="1"/>
</dbReference>
<sequence length="682" mass="76266">MTNEQQKLKALLLKNLPSEMLPHRRFLPYFLKSKGNGAFAKIPRGSHSAPKHEDGNWCSFDEVFEKLRPGDGVGYCFTYIEGMAGGDILPFDFDHCRNATTGIVCNEAMIALSRWQSWSEISVSGCGLHVLVKGNIRTRQLSETCLQMWAPKHAPRFFALTGELVGPAFNILKDVGDDAQYVCSTAAHISAKIREELQAIDPDQWSRLPAEPEKKKTETREKAKTKTRKVLAGFDIKDFLNFYGLKIDNETDNDLGHCIRLRNCPLKHCEPHVGQNTTSTNFIYPCKDGGLAFHCNSTGCDKHSVHEAIAALEEDQGPYPPGVYENNKAVPRKLFLIRKTMTEVEYKSPKWVKRHVLMADALNMFVGLPDVGKSLMECCHMAELSRQGKKTLLICREDAYDSVWKPRLIVARANLDLIIPVLHVLAEDGEKLPWMLNDLRHLELFKEALLEEKADLGVIDPIADFMGTLDLNKATDVRRITGLLNPIAQETHTALLTSAHTTKAVVDSVIKVASGSIQLMAAVPCAWYLVKDPDNPVQRLMLQARNKHGQKRGFKYIVEGKDWPAECPLDDPADGEDGVGCVVMKGEETRTADELLERNSDKDNGAKTRIRRWLTEMLANGPVDTQQAGAEMSARGFSLSTVKDVCREMGVVRDGKTWSMKKKPQAVKQDELFDGDKPKENV</sequence>
<reference evidence="3" key="1">
    <citation type="submission" date="2018-02" db="EMBL/GenBank/DDBJ databases">
        <authorList>
            <person name="Hausmann B."/>
        </authorList>
    </citation>
    <scope>NUCLEOTIDE SEQUENCE [LARGE SCALE GENOMIC DNA]</scope>
    <source>
        <strain evidence="3">Peat soil MAG SbA1</strain>
    </source>
</reference>
<evidence type="ECO:0000256" key="1">
    <source>
        <dbReference type="SAM" id="MobiDB-lite"/>
    </source>
</evidence>
<dbReference type="Proteomes" id="UP000238701">
    <property type="component" value="Unassembled WGS sequence"/>
</dbReference>
<proteinExistence type="predicted"/>
<feature type="compositionally biased region" description="Basic and acidic residues" evidence="1">
    <location>
        <begin position="668"/>
        <end position="682"/>
    </location>
</feature>
<dbReference type="Pfam" id="PF13481">
    <property type="entry name" value="AAA_25"/>
    <property type="match status" value="1"/>
</dbReference>
<feature type="region of interest" description="Disordered" evidence="1">
    <location>
        <begin position="656"/>
        <end position="682"/>
    </location>
</feature>
<dbReference type="EMBL" id="OMOD01000150">
    <property type="protein sequence ID" value="SPF44750.1"/>
    <property type="molecule type" value="Genomic_DNA"/>
</dbReference>